<feature type="compositionally biased region" description="Pro residues" evidence="1">
    <location>
        <begin position="22"/>
        <end position="31"/>
    </location>
</feature>
<proteinExistence type="predicted"/>
<keyword evidence="3" id="KW-1185">Reference proteome</keyword>
<feature type="compositionally biased region" description="Polar residues" evidence="1">
    <location>
        <begin position="210"/>
        <end position="236"/>
    </location>
</feature>
<evidence type="ECO:0000313" key="2">
    <source>
        <dbReference type="EMBL" id="KAA1086022.1"/>
    </source>
</evidence>
<gene>
    <name evidence="2" type="ORF">PGT21_027340</name>
</gene>
<organism evidence="2 3">
    <name type="scientific">Puccinia graminis f. sp. tritici</name>
    <dbReference type="NCBI Taxonomy" id="56615"/>
    <lineage>
        <taxon>Eukaryota</taxon>
        <taxon>Fungi</taxon>
        <taxon>Dikarya</taxon>
        <taxon>Basidiomycota</taxon>
        <taxon>Pucciniomycotina</taxon>
        <taxon>Pucciniomycetes</taxon>
        <taxon>Pucciniales</taxon>
        <taxon>Pucciniaceae</taxon>
        <taxon>Puccinia</taxon>
    </lineage>
</organism>
<feature type="region of interest" description="Disordered" evidence="1">
    <location>
        <begin position="204"/>
        <end position="236"/>
    </location>
</feature>
<sequence>MTKLHKCDSGTQEGLHHGKSSAPPPTPPTQPIPLFIIGASPLSCPRLTSPQTDSPALRSMLKAHPTQTAPKQFISNSGAMTTLYLMCTIRASPQSNSRLTNCSLDSRLKHPGRPAMTRAKLTQHTTNNSPELETHQYRAHQTRSSTTGQNYAVNHTTRPYQHPINHTTDLYLMPQPHHALTIWSTTLLLLKAHEDTPLILDHPRHKHQSATRASPITCSHFNPRISTTPHLSPTTL</sequence>
<feature type="non-terminal residue" evidence="2">
    <location>
        <position position="236"/>
    </location>
</feature>
<reference evidence="2 3" key="1">
    <citation type="submission" date="2019-05" db="EMBL/GenBank/DDBJ databases">
        <title>Emergence of the Ug99 lineage of the wheat stem rust pathogen through somatic hybridization.</title>
        <authorList>
            <person name="Li F."/>
            <person name="Upadhyaya N.M."/>
            <person name="Sperschneider J."/>
            <person name="Matny O."/>
            <person name="Nguyen-Phuc H."/>
            <person name="Mago R."/>
            <person name="Raley C."/>
            <person name="Miller M.E."/>
            <person name="Silverstein K.A.T."/>
            <person name="Henningsen E."/>
            <person name="Hirsch C.D."/>
            <person name="Visser B."/>
            <person name="Pretorius Z.A."/>
            <person name="Steffenson B.J."/>
            <person name="Schwessinger B."/>
            <person name="Dodds P.N."/>
            <person name="Figueroa M."/>
        </authorList>
    </citation>
    <scope>NUCLEOTIDE SEQUENCE [LARGE SCALE GENOMIC DNA]</scope>
    <source>
        <strain evidence="2">21-0</strain>
    </source>
</reference>
<dbReference type="AlphaFoldDB" id="A0A5B0NBD6"/>
<feature type="region of interest" description="Disordered" evidence="1">
    <location>
        <begin position="1"/>
        <end position="33"/>
    </location>
</feature>
<protein>
    <submittedName>
        <fullName evidence="2">Uncharacterized protein</fullName>
    </submittedName>
</protein>
<dbReference type="EMBL" id="VSWC01000106">
    <property type="protein sequence ID" value="KAA1086022.1"/>
    <property type="molecule type" value="Genomic_DNA"/>
</dbReference>
<accession>A0A5B0NBD6</accession>
<evidence type="ECO:0000256" key="1">
    <source>
        <dbReference type="SAM" id="MobiDB-lite"/>
    </source>
</evidence>
<comment type="caution">
    <text evidence="2">The sequence shown here is derived from an EMBL/GenBank/DDBJ whole genome shotgun (WGS) entry which is preliminary data.</text>
</comment>
<evidence type="ECO:0000313" key="3">
    <source>
        <dbReference type="Proteomes" id="UP000324748"/>
    </source>
</evidence>
<name>A0A5B0NBD6_PUCGR</name>
<dbReference type="Proteomes" id="UP000324748">
    <property type="component" value="Unassembled WGS sequence"/>
</dbReference>